<evidence type="ECO:0000313" key="2">
    <source>
        <dbReference type="EMBL" id="ALP54084.1"/>
    </source>
</evidence>
<dbReference type="Gene3D" id="3.40.50.2000">
    <property type="entry name" value="Glycogen Phosphorylase B"/>
    <property type="match status" value="1"/>
</dbReference>
<dbReference type="AlphaFoldDB" id="A0A0S2TG44"/>
<keyword evidence="3" id="KW-1185">Reference proteome</keyword>
<dbReference type="Proteomes" id="UP000055136">
    <property type="component" value="Chromosome"/>
</dbReference>
<evidence type="ECO:0000259" key="1">
    <source>
        <dbReference type="Pfam" id="PF00534"/>
    </source>
</evidence>
<dbReference type="KEGG" id="tee:Tel_13605"/>
<dbReference type="GO" id="GO:0016757">
    <property type="term" value="F:glycosyltransferase activity"/>
    <property type="evidence" value="ECO:0007669"/>
    <property type="project" value="InterPro"/>
</dbReference>
<sequence>MTETQGPDLAEIGQGIPKVILNQNGFLTFKGYSYSKSNLKTPYRDESVRAVLVNSEHCEEYVHYAFPGANVQRFFLSIDPDMFFFQKEKKKQICFSRIKSQADAMQVVNILKFRGKLEEFEVVPFINRPQQEVAALMRESMIFLSFGFREGFGLPAAEAMACGCIVMGYHGWGGKEFFMPEFSFPINDGDIIGYARQLEHIIDACNQDEAYFSAERRAASEFIASEYSPAREEQVLVSVWERILAAL</sequence>
<gene>
    <name evidence="2" type="ORF">Tel_13605</name>
</gene>
<proteinExistence type="predicted"/>
<feature type="domain" description="Glycosyl transferase family 1" evidence="1">
    <location>
        <begin position="114"/>
        <end position="182"/>
    </location>
</feature>
<dbReference type="InterPro" id="IPR001296">
    <property type="entry name" value="Glyco_trans_1"/>
</dbReference>
<dbReference type="SUPFAM" id="SSF53756">
    <property type="entry name" value="UDP-Glycosyltransferase/glycogen phosphorylase"/>
    <property type="match status" value="1"/>
</dbReference>
<accession>A0A0S2TG44</accession>
<name>A0A0S2TG44_9GAMM</name>
<reference evidence="2" key="1">
    <citation type="submission" date="2015-10" db="EMBL/GenBank/DDBJ databases">
        <title>Description of Candidatus Tenderia electrophaga gen. nov, sp. nov., an Uncultivated Electroautotroph from a Biocathode Enrichment.</title>
        <authorList>
            <person name="Eddie B.J."/>
            <person name="Malanoski A.P."/>
            <person name="Wang Z."/>
            <person name="Hall R.J."/>
            <person name="Oh S.D."/>
            <person name="Heiner C."/>
            <person name="Lin B."/>
            <person name="Strycharz-Glaven S.M."/>
        </authorList>
    </citation>
    <scope>NUCLEOTIDE SEQUENCE [LARGE SCALE GENOMIC DNA]</scope>
    <source>
        <strain evidence="2">NRL1</strain>
    </source>
</reference>
<protein>
    <recommendedName>
        <fullName evidence="1">Glycosyl transferase family 1 domain-containing protein</fullName>
    </recommendedName>
</protein>
<evidence type="ECO:0000313" key="3">
    <source>
        <dbReference type="Proteomes" id="UP000055136"/>
    </source>
</evidence>
<organism evidence="2 3">
    <name type="scientific">Candidatus Tenderia electrophaga</name>
    <dbReference type="NCBI Taxonomy" id="1748243"/>
    <lineage>
        <taxon>Bacteria</taxon>
        <taxon>Pseudomonadati</taxon>
        <taxon>Pseudomonadota</taxon>
        <taxon>Gammaproteobacteria</taxon>
        <taxon>Candidatus Tenderiales</taxon>
        <taxon>Candidatus Tenderiaceae</taxon>
        <taxon>Candidatus Tenderia</taxon>
    </lineage>
</organism>
<dbReference type="Pfam" id="PF00534">
    <property type="entry name" value="Glycos_transf_1"/>
    <property type="match status" value="1"/>
</dbReference>
<dbReference type="EMBL" id="CP013099">
    <property type="protein sequence ID" value="ALP54084.1"/>
    <property type="molecule type" value="Genomic_DNA"/>
</dbReference>
<dbReference type="STRING" id="1748243.Tel_13605"/>